<dbReference type="EMBL" id="ALBS01000172">
    <property type="protein sequence ID" value="EJT49385.1"/>
    <property type="molecule type" value="Genomic_DNA"/>
</dbReference>
<comment type="caution">
    <text evidence="3">The sequence shown here is derived from an EMBL/GenBank/DDBJ whole genome shotgun (WGS) entry which is preliminary data.</text>
</comment>
<feature type="compositionally biased region" description="Basic and acidic residues" evidence="1">
    <location>
        <begin position="232"/>
        <end position="246"/>
    </location>
</feature>
<reference evidence="3 4" key="1">
    <citation type="journal article" date="2012" name="Eukaryot. Cell">
        <title>Draft genome sequence of CBS 2479, the standard type strain of Trichosporon asahii.</title>
        <authorList>
            <person name="Yang R.Y."/>
            <person name="Li H.T."/>
            <person name="Zhu H."/>
            <person name="Zhou G.P."/>
            <person name="Wang M."/>
            <person name="Wang L."/>
        </authorList>
    </citation>
    <scope>NUCLEOTIDE SEQUENCE [LARGE SCALE GENOMIC DNA]</scope>
    <source>
        <strain evidence="4">ATCC 90039 / CBS 2479 / JCM 2466 / KCTC 7840 / NCYC 2677 / UAMH 7654</strain>
    </source>
</reference>
<dbReference type="GeneID" id="25984994"/>
<dbReference type="InterPro" id="IPR019481">
    <property type="entry name" value="TFIIIC_triple_barrel"/>
</dbReference>
<dbReference type="Pfam" id="PF10419">
    <property type="entry name" value="TFIIIC_sub6"/>
    <property type="match status" value="1"/>
</dbReference>
<evidence type="ECO:0000313" key="3">
    <source>
        <dbReference type="EMBL" id="EJT49385.1"/>
    </source>
</evidence>
<dbReference type="Proteomes" id="UP000002748">
    <property type="component" value="Unassembled WGS sequence"/>
</dbReference>
<feature type="compositionally biased region" description="Low complexity" evidence="1">
    <location>
        <begin position="153"/>
        <end position="171"/>
    </location>
</feature>
<evidence type="ECO:0000313" key="4">
    <source>
        <dbReference type="Proteomes" id="UP000002748"/>
    </source>
</evidence>
<protein>
    <recommendedName>
        <fullName evidence="2">Transcription factor TFIIIC triple barrel domain-containing protein</fullName>
    </recommendedName>
</protein>
<organism evidence="3 4">
    <name type="scientific">Trichosporon asahii var. asahii (strain ATCC 90039 / CBS 2479 / JCM 2466 / KCTC 7840 / NBRC 103889/ NCYC 2677 / UAMH 7654)</name>
    <name type="common">Yeast</name>
    <dbReference type="NCBI Taxonomy" id="1186058"/>
    <lineage>
        <taxon>Eukaryota</taxon>
        <taxon>Fungi</taxon>
        <taxon>Dikarya</taxon>
        <taxon>Basidiomycota</taxon>
        <taxon>Agaricomycotina</taxon>
        <taxon>Tremellomycetes</taxon>
        <taxon>Trichosporonales</taxon>
        <taxon>Trichosporonaceae</taxon>
        <taxon>Trichosporon</taxon>
    </lineage>
</organism>
<feature type="compositionally biased region" description="Polar residues" evidence="1">
    <location>
        <begin position="300"/>
        <end position="319"/>
    </location>
</feature>
<proteinExistence type="predicted"/>
<gene>
    <name evidence="3" type="ORF">A1Q1_01480</name>
</gene>
<feature type="region of interest" description="Disordered" evidence="1">
    <location>
        <begin position="106"/>
        <end position="183"/>
    </location>
</feature>
<dbReference type="KEGG" id="tasa:A1Q1_01480"/>
<dbReference type="RefSeq" id="XP_014179994.1">
    <property type="nucleotide sequence ID" value="XM_014324519.1"/>
</dbReference>
<dbReference type="OrthoDB" id="1877767at2759"/>
<feature type="compositionally biased region" description="Acidic residues" evidence="1">
    <location>
        <begin position="278"/>
        <end position="294"/>
    </location>
</feature>
<feature type="region of interest" description="Disordered" evidence="1">
    <location>
        <begin position="227"/>
        <end position="374"/>
    </location>
</feature>
<evidence type="ECO:0000259" key="2">
    <source>
        <dbReference type="Pfam" id="PF10419"/>
    </source>
</evidence>
<name>J4UDW9_TRIAS</name>
<feature type="compositionally biased region" description="Acidic residues" evidence="1">
    <location>
        <begin position="354"/>
        <end position="368"/>
    </location>
</feature>
<dbReference type="Gene3D" id="2.60.40.4370">
    <property type="match status" value="1"/>
</dbReference>
<dbReference type="HOGENOM" id="CLU_740079_0_0_1"/>
<feature type="domain" description="Transcription factor TFIIIC triple barrel" evidence="2">
    <location>
        <begin position="33"/>
        <end position="91"/>
    </location>
</feature>
<accession>J4UDW9</accession>
<feature type="compositionally biased region" description="Basic residues" evidence="1">
    <location>
        <begin position="260"/>
        <end position="269"/>
    </location>
</feature>
<dbReference type="VEuPathDB" id="FungiDB:A1Q1_01480"/>
<evidence type="ECO:0000256" key="1">
    <source>
        <dbReference type="SAM" id="MobiDB-lite"/>
    </source>
</evidence>
<dbReference type="AlphaFoldDB" id="J4UDW9"/>
<sequence>MIEAGQTLLGPGWTAVEHFDDIDDDEYEEEEEGLDTPQPFLKIGDHIFVGAVTPLIGDEVVFDVIRHDPQKPQHRPVLTTHSRVSMREVTLIPKVAPAEQTLPELNHGMFPQRVPGEEGTPARTPKKKAEKETPARRKSTRVVATPANETPLAGSTAASTPAASGSGTPATETKKGRPRGRYTRVSLPISTMEDLMNIQLAGGLGDVRLEIAPDATPELLAQISAIRAKPTRPGDKLTKPQEDRLIRGLPATGPGSRGGRGSRGRRGTRGRRDTLFAEAEDEGEEEGDKDEGAEAEVAGSSTPAEWPASSSAGPSTRQTRASKHVEAGGNGEGGEKSAEAVDNEGDVTMADGPAESEDELREIDDDDMQALRKD</sequence>